<keyword evidence="2" id="KW-0479">Metal-binding</keyword>
<dbReference type="NCBIfam" id="TIGR00010">
    <property type="entry name" value="YchF/TatD family DNA exonuclease"/>
    <property type="match status" value="1"/>
</dbReference>
<dbReference type="PIRSF" id="PIRSF005902">
    <property type="entry name" value="DNase_TatD"/>
    <property type="match status" value="1"/>
</dbReference>
<evidence type="ECO:0000256" key="2">
    <source>
        <dbReference type="ARBA" id="ARBA00022723"/>
    </source>
</evidence>
<gene>
    <name evidence="4" type="ORF">GCM10023211_06480</name>
</gene>
<dbReference type="SUPFAM" id="SSF51556">
    <property type="entry name" value="Metallo-dependent hydrolases"/>
    <property type="match status" value="1"/>
</dbReference>
<dbReference type="PROSITE" id="PS01137">
    <property type="entry name" value="TATD_1"/>
    <property type="match status" value="1"/>
</dbReference>
<comment type="caution">
    <text evidence="4">The sequence shown here is derived from an EMBL/GenBank/DDBJ whole genome shotgun (WGS) entry which is preliminary data.</text>
</comment>
<dbReference type="GO" id="GO:0016787">
    <property type="term" value="F:hydrolase activity"/>
    <property type="evidence" value="ECO:0007669"/>
    <property type="project" value="UniProtKB-KW"/>
</dbReference>
<dbReference type="PROSITE" id="PS01091">
    <property type="entry name" value="TATD_3"/>
    <property type="match status" value="1"/>
</dbReference>
<dbReference type="Proteomes" id="UP001500171">
    <property type="component" value="Unassembled WGS sequence"/>
</dbReference>
<keyword evidence="3 4" id="KW-0378">Hydrolase</keyword>
<evidence type="ECO:0000313" key="4">
    <source>
        <dbReference type="EMBL" id="GAA5106537.1"/>
    </source>
</evidence>
<dbReference type="RefSeq" id="WP_345488756.1">
    <property type="nucleotide sequence ID" value="NZ_BAABHY010000001.1"/>
</dbReference>
<dbReference type="PANTHER" id="PTHR46124:SF2">
    <property type="entry name" value="D-AMINOACYL-TRNA DEACYLASE"/>
    <property type="match status" value="1"/>
</dbReference>
<dbReference type="Pfam" id="PF01026">
    <property type="entry name" value="TatD_DNase"/>
    <property type="match status" value="1"/>
</dbReference>
<dbReference type="InterPro" id="IPR032466">
    <property type="entry name" value="Metal_Hydrolase"/>
</dbReference>
<evidence type="ECO:0000256" key="3">
    <source>
        <dbReference type="ARBA" id="ARBA00022801"/>
    </source>
</evidence>
<dbReference type="CDD" id="cd01310">
    <property type="entry name" value="TatD_DNAse"/>
    <property type="match status" value="1"/>
</dbReference>
<evidence type="ECO:0000313" key="5">
    <source>
        <dbReference type="Proteomes" id="UP001500171"/>
    </source>
</evidence>
<evidence type="ECO:0000256" key="1">
    <source>
        <dbReference type="ARBA" id="ARBA00009275"/>
    </source>
</evidence>
<dbReference type="InterPro" id="IPR018228">
    <property type="entry name" value="DNase_TatD-rel_CS"/>
</dbReference>
<dbReference type="EMBL" id="BAABHY010000001">
    <property type="protein sequence ID" value="GAA5106537.1"/>
    <property type="molecule type" value="Genomic_DNA"/>
</dbReference>
<sequence length="257" mass="29295">MFLVDSHCHLDSLDYNNKSIEDILSEAQSRDVKHCLSVATTLSGYQAMRQWLMPYFERVSLSCGVHPLNLNDEDFDITLFESLARDENVIALGETGLDYYYQQDNIIDQQAAFAQHIRLGRELKKPVIVHTRQAKQDTLSLIKSENAYSGVLHCFTEDLDTARQLLDLGFYISFSGILTFKNAESLRDVARFVPLDRLLIETDSPYLSPVPYRGKENQPANVRQVAEYLAVLKQQPLDIIAEKTTANFCHLFGIRLC</sequence>
<protein>
    <submittedName>
        <fullName evidence="4">Metal-dependent hydrolase</fullName>
    </submittedName>
</protein>
<comment type="similarity">
    <text evidence="1">Belongs to the metallo-dependent hydrolases superfamily. TatD-type hydrolase family.</text>
</comment>
<organism evidence="4 5">
    <name type="scientific">Orbus sasakiae</name>
    <dbReference type="NCBI Taxonomy" id="1078475"/>
    <lineage>
        <taxon>Bacteria</taxon>
        <taxon>Pseudomonadati</taxon>
        <taxon>Pseudomonadota</taxon>
        <taxon>Gammaproteobacteria</taxon>
        <taxon>Orbales</taxon>
        <taxon>Orbaceae</taxon>
        <taxon>Orbus</taxon>
    </lineage>
</organism>
<keyword evidence="5" id="KW-1185">Reference proteome</keyword>
<dbReference type="Gene3D" id="3.20.20.140">
    <property type="entry name" value="Metal-dependent hydrolases"/>
    <property type="match status" value="1"/>
</dbReference>
<dbReference type="InterPro" id="IPR015991">
    <property type="entry name" value="TatD/YcfH-like"/>
</dbReference>
<proteinExistence type="inferred from homology"/>
<dbReference type="PANTHER" id="PTHR46124">
    <property type="entry name" value="D-AMINOACYL-TRNA DEACYLASE"/>
    <property type="match status" value="1"/>
</dbReference>
<reference evidence="5" key="1">
    <citation type="journal article" date="2019" name="Int. J. Syst. Evol. Microbiol.">
        <title>The Global Catalogue of Microorganisms (GCM) 10K type strain sequencing project: providing services to taxonomists for standard genome sequencing and annotation.</title>
        <authorList>
            <consortium name="The Broad Institute Genomics Platform"/>
            <consortium name="The Broad Institute Genome Sequencing Center for Infectious Disease"/>
            <person name="Wu L."/>
            <person name="Ma J."/>
        </authorList>
    </citation>
    <scope>NUCLEOTIDE SEQUENCE [LARGE SCALE GENOMIC DNA]</scope>
    <source>
        <strain evidence="5">JCM 18050</strain>
    </source>
</reference>
<accession>A0ABP9N351</accession>
<name>A0ABP9N351_9GAMM</name>
<dbReference type="InterPro" id="IPR001130">
    <property type="entry name" value="TatD-like"/>
</dbReference>